<dbReference type="InterPro" id="IPR008271">
    <property type="entry name" value="Ser/Thr_kinase_AS"/>
</dbReference>
<dbReference type="Gene3D" id="1.10.510.10">
    <property type="entry name" value="Transferase(Phosphotransferase) domain 1"/>
    <property type="match status" value="2"/>
</dbReference>
<dbReference type="SUPFAM" id="SSF51110">
    <property type="entry name" value="alpha-D-mannose-specific plant lectins"/>
    <property type="match status" value="2"/>
</dbReference>
<evidence type="ECO:0000256" key="12">
    <source>
        <dbReference type="SAM" id="Phobius"/>
    </source>
</evidence>
<keyword evidence="17" id="KW-1185">Reference proteome</keyword>
<feature type="domain" description="Apple" evidence="16">
    <location>
        <begin position="341"/>
        <end position="426"/>
    </location>
</feature>
<dbReference type="SMART" id="SM00473">
    <property type="entry name" value="PAN_AP"/>
    <property type="match status" value="2"/>
</dbReference>
<dbReference type="PANTHER" id="PTHR27002">
    <property type="entry name" value="RECEPTOR-LIKE SERINE/THREONINE-PROTEIN KINASE SD1-8"/>
    <property type="match status" value="1"/>
</dbReference>
<keyword evidence="9" id="KW-1015">Disulfide bond</keyword>
<evidence type="ECO:0000256" key="7">
    <source>
        <dbReference type="ARBA" id="ARBA00022777"/>
    </source>
</evidence>
<dbReference type="CDD" id="cd00028">
    <property type="entry name" value="B_lectin"/>
    <property type="match status" value="2"/>
</dbReference>
<keyword evidence="12" id="KW-0472">Membrane</keyword>
<dbReference type="InterPro" id="IPR000719">
    <property type="entry name" value="Prot_kinase_dom"/>
</dbReference>
<dbReference type="InterPro" id="IPR017441">
    <property type="entry name" value="Protein_kinase_ATP_BS"/>
</dbReference>
<comment type="subcellular location">
    <subcellularLocation>
        <location evidence="1">Cell membrane</location>
        <topology evidence="1">Single-pass type I membrane protein</topology>
    </subcellularLocation>
</comment>
<dbReference type="InterPro" id="IPR003609">
    <property type="entry name" value="Pan_app"/>
</dbReference>
<evidence type="ECO:0000256" key="5">
    <source>
        <dbReference type="ARBA" id="ARBA00022729"/>
    </source>
</evidence>
<feature type="domain" description="Bulb-type lectin" evidence="15">
    <location>
        <begin position="25"/>
        <end position="147"/>
    </location>
</feature>
<dbReference type="InterPro" id="IPR001245">
    <property type="entry name" value="Ser-Thr/Tyr_kinase_cat_dom"/>
</dbReference>
<feature type="transmembrane region" description="Helical" evidence="12">
    <location>
        <begin position="1291"/>
        <end position="1313"/>
    </location>
</feature>
<organism evidence="17 18">
    <name type="scientific">Gossypium hirsutum</name>
    <name type="common">Upland cotton</name>
    <name type="synonym">Gossypium mexicanum</name>
    <dbReference type="NCBI Taxonomy" id="3635"/>
    <lineage>
        <taxon>Eukaryota</taxon>
        <taxon>Viridiplantae</taxon>
        <taxon>Streptophyta</taxon>
        <taxon>Embryophyta</taxon>
        <taxon>Tracheophyta</taxon>
        <taxon>Spermatophyta</taxon>
        <taxon>Magnoliopsida</taxon>
        <taxon>eudicotyledons</taxon>
        <taxon>Gunneridae</taxon>
        <taxon>Pentapetalae</taxon>
        <taxon>rosids</taxon>
        <taxon>malvids</taxon>
        <taxon>Malvales</taxon>
        <taxon>Malvaceae</taxon>
        <taxon>Malvoideae</taxon>
        <taxon>Gossypium</taxon>
    </lineage>
</organism>
<feature type="signal peptide" evidence="13">
    <location>
        <begin position="1"/>
        <end position="24"/>
    </location>
</feature>
<evidence type="ECO:0000256" key="1">
    <source>
        <dbReference type="ARBA" id="ARBA00004251"/>
    </source>
</evidence>
<keyword evidence="12" id="KW-1133">Transmembrane helix</keyword>
<keyword evidence="6 11" id="KW-0547">Nucleotide-binding</keyword>
<feature type="domain" description="Protein kinase" evidence="14">
    <location>
        <begin position="1365"/>
        <end position="1619"/>
    </location>
</feature>
<evidence type="ECO:0000259" key="16">
    <source>
        <dbReference type="PROSITE" id="PS50948"/>
    </source>
</evidence>
<evidence type="ECO:0000256" key="6">
    <source>
        <dbReference type="ARBA" id="ARBA00022741"/>
    </source>
</evidence>
<dbReference type="CDD" id="cd01098">
    <property type="entry name" value="PAN_AP_plant"/>
    <property type="match status" value="2"/>
</dbReference>
<feature type="domain" description="Apple" evidence="16">
    <location>
        <begin position="1195"/>
        <end position="1280"/>
    </location>
</feature>
<name>A0ABM2ZN64_GOSHI</name>
<protein>
    <recommendedName>
        <fullName evidence="19">G-type lectin S-receptor-like serine/threonine-protein kinase At1g11330</fullName>
    </recommendedName>
</protein>
<dbReference type="SUPFAM" id="SSF56112">
    <property type="entry name" value="Protein kinase-like (PK-like)"/>
    <property type="match status" value="2"/>
</dbReference>
<feature type="domain" description="Protein kinase" evidence="14">
    <location>
        <begin position="512"/>
        <end position="769"/>
    </location>
</feature>
<dbReference type="PROSITE" id="PS51257">
    <property type="entry name" value="PROKAR_LIPOPROTEIN"/>
    <property type="match status" value="1"/>
</dbReference>
<evidence type="ECO:0000256" key="13">
    <source>
        <dbReference type="SAM" id="SignalP"/>
    </source>
</evidence>
<dbReference type="PROSITE" id="PS50011">
    <property type="entry name" value="PROTEIN_KINASE_DOM"/>
    <property type="match status" value="2"/>
</dbReference>
<keyword evidence="3" id="KW-0723">Serine/threonine-protein kinase</keyword>
<evidence type="ECO:0000256" key="2">
    <source>
        <dbReference type="ARBA" id="ARBA00022475"/>
    </source>
</evidence>
<feature type="binding site" evidence="11">
    <location>
        <position position="540"/>
    </location>
    <ligand>
        <name>ATP</name>
        <dbReference type="ChEBI" id="CHEBI:30616"/>
    </ligand>
</feature>
<dbReference type="Pfam" id="PF01453">
    <property type="entry name" value="B_lectin"/>
    <property type="match status" value="2"/>
</dbReference>
<dbReference type="Pfam" id="PF08276">
    <property type="entry name" value="PAN_2"/>
    <property type="match status" value="2"/>
</dbReference>
<evidence type="ECO:0000256" key="3">
    <source>
        <dbReference type="ARBA" id="ARBA00022527"/>
    </source>
</evidence>
<keyword evidence="7" id="KW-0418">Kinase</keyword>
<feature type="binding site" evidence="11">
    <location>
        <position position="1393"/>
    </location>
    <ligand>
        <name>ATP</name>
        <dbReference type="ChEBI" id="CHEBI:30616"/>
    </ligand>
</feature>
<dbReference type="Pfam" id="PF00954">
    <property type="entry name" value="S_locus_glycop"/>
    <property type="match status" value="2"/>
</dbReference>
<gene>
    <name evidence="18" type="primary">LOC107943336</name>
</gene>
<evidence type="ECO:0000256" key="9">
    <source>
        <dbReference type="ARBA" id="ARBA00023157"/>
    </source>
</evidence>
<dbReference type="Gene3D" id="3.30.200.20">
    <property type="entry name" value="Phosphorylase Kinase, domain 1"/>
    <property type="match status" value="2"/>
</dbReference>
<reference evidence="17" key="1">
    <citation type="journal article" date="2020" name="Nat. Genet.">
        <title>Genomic diversifications of five Gossypium allopolyploid species and their impact on cotton improvement.</title>
        <authorList>
            <person name="Chen Z.J."/>
            <person name="Sreedasyam A."/>
            <person name="Ando A."/>
            <person name="Song Q."/>
            <person name="De Santiago L.M."/>
            <person name="Hulse-Kemp A.M."/>
            <person name="Ding M."/>
            <person name="Ye W."/>
            <person name="Kirkbride R.C."/>
            <person name="Jenkins J."/>
            <person name="Plott C."/>
            <person name="Lovell J."/>
            <person name="Lin Y.M."/>
            <person name="Vaughn R."/>
            <person name="Liu B."/>
            <person name="Simpson S."/>
            <person name="Scheffler B.E."/>
            <person name="Wen L."/>
            <person name="Saski C.A."/>
            <person name="Grover C.E."/>
            <person name="Hu G."/>
            <person name="Conover J.L."/>
            <person name="Carlson J.W."/>
            <person name="Shu S."/>
            <person name="Boston L.B."/>
            <person name="Williams M."/>
            <person name="Peterson D.G."/>
            <person name="McGee K."/>
            <person name="Jones D.C."/>
            <person name="Wendel J.F."/>
            <person name="Stelly D.M."/>
            <person name="Grimwood J."/>
            <person name="Schmutz J."/>
        </authorList>
    </citation>
    <scope>NUCLEOTIDE SEQUENCE [LARGE SCALE GENOMIC DNA]</scope>
    <source>
        <strain evidence="17">cv. TM-1</strain>
    </source>
</reference>
<keyword evidence="8 11" id="KW-0067">ATP-binding</keyword>
<dbReference type="PROSITE" id="PS50927">
    <property type="entry name" value="BULB_LECTIN"/>
    <property type="match status" value="2"/>
</dbReference>
<evidence type="ECO:0000259" key="15">
    <source>
        <dbReference type="PROSITE" id="PS50927"/>
    </source>
</evidence>
<dbReference type="InterPro" id="IPR036426">
    <property type="entry name" value="Bulb-type_lectin_dom_sf"/>
</dbReference>
<dbReference type="PROSITE" id="PS00108">
    <property type="entry name" value="PROTEIN_KINASE_ST"/>
    <property type="match status" value="2"/>
</dbReference>
<dbReference type="SMART" id="SM00108">
    <property type="entry name" value="B_lectin"/>
    <property type="match status" value="2"/>
</dbReference>
<dbReference type="InterPro" id="IPR011009">
    <property type="entry name" value="Kinase-like_dom_sf"/>
</dbReference>
<accession>A0ABM2ZN64</accession>
<dbReference type="InterPro" id="IPR000858">
    <property type="entry name" value="S_locus_glycoprot_dom"/>
</dbReference>
<dbReference type="PROSITE" id="PS00107">
    <property type="entry name" value="PROTEIN_KINASE_ATP"/>
    <property type="match status" value="2"/>
</dbReference>
<dbReference type="RefSeq" id="XP_040943761.1">
    <property type="nucleotide sequence ID" value="XM_041087827.1"/>
</dbReference>
<feature type="chain" id="PRO_5045396154" description="G-type lectin S-receptor-like serine/threonine-protein kinase At1g11330" evidence="13">
    <location>
        <begin position="25"/>
        <end position="1681"/>
    </location>
</feature>
<dbReference type="GeneID" id="107943336"/>
<evidence type="ECO:0000256" key="11">
    <source>
        <dbReference type="PROSITE-ProRule" id="PRU10141"/>
    </source>
</evidence>
<evidence type="ECO:0000313" key="17">
    <source>
        <dbReference type="Proteomes" id="UP000818029"/>
    </source>
</evidence>
<feature type="transmembrane region" description="Helical" evidence="12">
    <location>
        <begin position="438"/>
        <end position="461"/>
    </location>
</feature>
<evidence type="ECO:0008006" key="19">
    <source>
        <dbReference type="Google" id="ProtNLM"/>
    </source>
</evidence>
<keyword evidence="4" id="KW-0808">Transferase</keyword>
<dbReference type="CDD" id="cd14066">
    <property type="entry name" value="STKc_IRAK"/>
    <property type="match status" value="2"/>
</dbReference>
<evidence type="ECO:0000256" key="4">
    <source>
        <dbReference type="ARBA" id="ARBA00022679"/>
    </source>
</evidence>
<feature type="domain" description="Bulb-type lectin" evidence="15">
    <location>
        <begin position="878"/>
        <end position="1000"/>
    </location>
</feature>
<evidence type="ECO:0000256" key="10">
    <source>
        <dbReference type="ARBA" id="ARBA00023180"/>
    </source>
</evidence>
<keyword evidence="5 13" id="KW-0732">Signal</keyword>
<evidence type="ECO:0000313" key="18">
    <source>
        <dbReference type="RefSeq" id="XP_040943761.1"/>
    </source>
</evidence>
<keyword evidence="12" id="KW-0812">Transmembrane</keyword>
<dbReference type="Gene3D" id="2.90.10.10">
    <property type="entry name" value="Bulb-type lectin domain"/>
    <property type="match status" value="2"/>
</dbReference>
<proteinExistence type="predicted"/>
<keyword evidence="2" id="KW-1003">Cell membrane</keyword>
<evidence type="ECO:0000256" key="8">
    <source>
        <dbReference type="ARBA" id="ARBA00022840"/>
    </source>
</evidence>
<dbReference type="Pfam" id="PF07714">
    <property type="entry name" value="PK_Tyr_Ser-Thr"/>
    <property type="match status" value="2"/>
</dbReference>
<dbReference type="InterPro" id="IPR001480">
    <property type="entry name" value="Bulb-type_lectin_dom"/>
</dbReference>
<evidence type="ECO:0000259" key="14">
    <source>
        <dbReference type="PROSITE" id="PS50011"/>
    </source>
</evidence>
<keyword evidence="10" id="KW-0325">Glycoprotein</keyword>
<sequence length="1681" mass="189655">MGKTISCSVLLSLISCFYLLFATALDTITPSKSIKDPEFIISQNGIFRLGFFSLANSSNRYVGILYHQIPVQTVVWVANRNRPLKDSSGILNISDDGNLIVLNGKTEILWSSNVTNTAPNATTAQLSNLGNLVLSNGDDAGSSLWESFQHPCNVFLQTMKIGVDIKTGRKVELKSWKSIDDPSDGNFSLGFEPFNIPELVIRKYNQLYFRTGPWNGNIFIGIIYMYTVNFDGFDVVADNPQQPYYITYEYSNDFRLIYYELDTQGKFIERRWDAEKGNWINRYPSHETDCDVYGICGAFGICDSSKRPICSCLKGFKPRNAEEWSRGNWSSGCFRNTPLQCQRDNNNGSGAGQGDDEFLEMQMMKVPTFPYRSSIVNGDCKNECMKNCSCVAYAYDDGIGCMLWSGDLIDVKKLSSLGVDLYIRLSSSELDKGKSRKVIVITTVIAGIVVITISAVLFLWCRMAKHKGRNKKQKQVKHQICRENIGENSIGVKLQQLPIFNFEELATATNNFNHAEKLGQGGFGQVYRGTLDGGKEIAVKRLSKSSVQGLEEFMNEMVVISKLQHRNLVRLLGCCVEGEEKMLAYEYMPNKSLDAFLFDPAKQDVLDWRKRFNIIEGISRGLLYLHRDSRLKIIHRDLKASNILLDEELNPKISDFGMARIFGGNQNQAKTKRVVGTYGYMSPEYVMRGQFSEKSDVFSFGVLLLEIVSGRRNTSFCNDQYALSLLGYAWKLWREGDIRDIVDKVILESETYSKNENEKEIWRCIHVGLLCVQEFAKDRPTMPTVVSMLNSEISDLNTPKQPAFTEAPLMSHDVEDKVSLNDVTLTNLDGRLLISFINHRITSKFCTSYTVMGKTISCSVLVALISCFYLQLQFGTASHTITASKSIKDPDVIISQNGVFRLGFFSLPNSSNRYVGILYHQIPLQTVVWVANRNRPLKGFSGILTISGDGNLVVSNGKAEILWSTNVTNLVPNATTAQLLDSGNLVLNNGENGGSSILWESFQHPSNVFLQTMKISTDVKTGRKVQTRSWKSPDDPSDGNFFQGIEPFSIPEGVIWNNNQIYFRTGPWNGRIYIGLIHVNSVYFDGFYVVADDVEKTYYETYEYSTDSRLIYYELESEGRFVERIWDAGKGEWINGYSSYLTDCDFYGKCGAFGICDSTKRPICSCLKGFKPRNIEEWSRGNWSSGCFRTTPLHCQRYDNNGSEAGQGDDGFLKLKKVKVPAFPDQSSITNGECKDQCMKNCSCVAYAYDAGIGCMLWSGDLIDVQKFSNRGVDLYIRLPSSELDKGNSEIIVITTVISGMVVIIIISALFLLRRMGQQRGSNKRRAQIKGKFHSENMGESSIGVKLQQLPLFNFEELATATNNFHPQKKLGQGGFGSVYKGTLDDGKEIAVKRLSKASGQGLEEFMNEVVVISKLQHRNLVKLFGCCVEAEEKMLVYEFMPNKSLDSFLFDPVKQKLLDWRKRFNIIEGISRGLLYLHRDSRLKIIHRDLKASNVLLDQELNPKISDFGIARIFRGDENQANTKRVVGTYGYMSPEYVMHGRFSEKSDVFSYGVLLLEIVSGRRNKSFYNKDDLSLLGYVWKLWNEGNIWDLVDKVISKSESDLKNKKEIWRCIHVGLLCVQEYAKDRPTMSTIVSMLNSEISDLNTPKQPAFTQALLISNDFEDCVSFNDVTLTGFDGR</sequence>
<dbReference type="PROSITE" id="PS50948">
    <property type="entry name" value="PAN"/>
    <property type="match status" value="2"/>
</dbReference>
<dbReference type="SMART" id="SM00220">
    <property type="entry name" value="S_TKc"/>
    <property type="match status" value="2"/>
</dbReference>
<dbReference type="PANTHER" id="PTHR27002:SF1113">
    <property type="entry name" value="G-TYPE LECTIN S-RECEPTOR-LIKE SERINE_THREONINE-PROTEIN KINASE SD1-13"/>
    <property type="match status" value="1"/>
</dbReference>
<reference evidence="18" key="2">
    <citation type="submission" date="2025-08" db="UniProtKB">
        <authorList>
            <consortium name="RefSeq"/>
        </authorList>
    </citation>
    <scope>IDENTIFICATION</scope>
</reference>
<feature type="transmembrane region" description="Helical" evidence="12">
    <location>
        <begin position="851"/>
        <end position="872"/>
    </location>
</feature>
<dbReference type="Proteomes" id="UP000818029">
    <property type="component" value="Chromosome D01"/>
</dbReference>